<reference evidence="1 2" key="1">
    <citation type="submission" date="2015-09" db="EMBL/GenBank/DDBJ databases">
        <authorList>
            <person name="Jackson K.R."/>
            <person name="Lunt B.L."/>
            <person name="Fisher J.N.B."/>
            <person name="Gardner A.V."/>
            <person name="Bailey M.E."/>
            <person name="Deus L.M."/>
            <person name="Earl A.S."/>
            <person name="Gibby P.D."/>
            <person name="Hartmann K.A."/>
            <person name="Liu J.E."/>
            <person name="Manci A.M."/>
            <person name="Nielsen D.A."/>
            <person name="Solomon M.B."/>
            <person name="Breakwell D.P."/>
            <person name="Burnett S.H."/>
            <person name="Grose J.H."/>
        </authorList>
    </citation>
    <scope>NUCLEOTIDE SEQUENCE [LARGE SCALE GENOMIC DNA]</scope>
    <source>
        <strain evidence="1 2">S613</strain>
    </source>
</reference>
<protein>
    <submittedName>
        <fullName evidence="1">Uncharacterized protein</fullName>
    </submittedName>
</protein>
<dbReference type="EMBL" id="LJXB01000035">
    <property type="protein sequence ID" value="KPU62077.1"/>
    <property type="molecule type" value="Genomic_DNA"/>
</dbReference>
<proteinExistence type="predicted"/>
<accession>A0A0P8Z972</accession>
<dbReference type="AlphaFoldDB" id="A0A0P8Z972"/>
<name>A0A0P8Z972_PSEFL</name>
<evidence type="ECO:0000313" key="2">
    <source>
        <dbReference type="Proteomes" id="UP000050349"/>
    </source>
</evidence>
<evidence type="ECO:0000313" key="1">
    <source>
        <dbReference type="EMBL" id="KPU62077.1"/>
    </source>
</evidence>
<dbReference type="PATRIC" id="fig|294.162.peg.120"/>
<gene>
    <name evidence="1" type="ORF">AN403_6077</name>
</gene>
<comment type="caution">
    <text evidence="1">The sequence shown here is derived from an EMBL/GenBank/DDBJ whole genome shotgun (WGS) entry which is preliminary data.</text>
</comment>
<dbReference type="Proteomes" id="UP000050349">
    <property type="component" value="Unassembled WGS sequence"/>
</dbReference>
<sequence length="49" mass="6095">MIRNRKSFDDPHTRSSISWPQYDERWMHKRNLRQFRSDVERGFGVIQTE</sequence>
<organism evidence="1 2">
    <name type="scientific">Pseudomonas fluorescens</name>
    <dbReference type="NCBI Taxonomy" id="294"/>
    <lineage>
        <taxon>Bacteria</taxon>
        <taxon>Pseudomonadati</taxon>
        <taxon>Pseudomonadota</taxon>
        <taxon>Gammaproteobacteria</taxon>
        <taxon>Pseudomonadales</taxon>
        <taxon>Pseudomonadaceae</taxon>
        <taxon>Pseudomonas</taxon>
    </lineage>
</organism>